<feature type="domain" description="HD/PDEase" evidence="8">
    <location>
        <begin position="211"/>
        <end position="333"/>
    </location>
</feature>
<evidence type="ECO:0000256" key="5">
    <source>
        <dbReference type="ARBA" id="ARBA00012964"/>
    </source>
</evidence>
<keyword evidence="6" id="KW-0479">Metal-binding</keyword>
<protein>
    <recommendedName>
        <fullName evidence="5">5'-deoxynucleotidase</fullName>
        <ecNumber evidence="5">3.1.3.89</ecNumber>
    </recommendedName>
</protein>
<gene>
    <name evidence="9" type="ORF">JHX87_14975</name>
</gene>
<dbReference type="PANTHER" id="PTHR11845:SF13">
    <property type="entry name" value="5'-DEOXYNUCLEOTIDASE HDDC2"/>
    <property type="match status" value="1"/>
</dbReference>
<feature type="domain" description="HD/PDEase" evidence="8">
    <location>
        <begin position="31"/>
        <end position="140"/>
    </location>
</feature>
<proteinExistence type="predicted"/>
<dbReference type="InterPro" id="IPR006674">
    <property type="entry name" value="HD_domain"/>
</dbReference>
<accession>A0ABY7SJN9</accession>
<dbReference type="Pfam" id="PF13023">
    <property type="entry name" value="HD_3"/>
    <property type="match status" value="2"/>
</dbReference>
<comment type="cofactor">
    <cofactor evidence="3">
        <name>Co(2+)</name>
        <dbReference type="ChEBI" id="CHEBI:48828"/>
    </cofactor>
</comment>
<evidence type="ECO:0000256" key="1">
    <source>
        <dbReference type="ARBA" id="ARBA00001638"/>
    </source>
</evidence>
<dbReference type="SUPFAM" id="SSF109604">
    <property type="entry name" value="HD-domain/PDEase-like"/>
    <property type="match status" value="2"/>
</dbReference>
<evidence type="ECO:0000256" key="2">
    <source>
        <dbReference type="ARBA" id="ARBA00001936"/>
    </source>
</evidence>
<keyword evidence="7" id="KW-0378">Hydrolase</keyword>
<name>A0ABY7SJN9_9RHOB</name>
<dbReference type="RefSeq" id="WP_271885428.1">
    <property type="nucleotide sequence ID" value="NZ_CP067136.1"/>
</dbReference>
<dbReference type="PANTHER" id="PTHR11845">
    <property type="entry name" value="5'-DEOXYNUCLEOTIDASE HDDC2"/>
    <property type="match status" value="1"/>
</dbReference>
<organism evidence="9 10">
    <name type="scientific">Paracoccus fistulariae</name>
    <dbReference type="NCBI Taxonomy" id="658446"/>
    <lineage>
        <taxon>Bacteria</taxon>
        <taxon>Pseudomonadati</taxon>
        <taxon>Pseudomonadota</taxon>
        <taxon>Alphaproteobacteria</taxon>
        <taxon>Rhodobacterales</taxon>
        <taxon>Paracoccaceae</taxon>
        <taxon>Paracoccus</taxon>
    </lineage>
</organism>
<evidence type="ECO:0000313" key="9">
    <source>
        <dbReference type="EMBL" id="WCR06762.1"/>
    </source>
</evidence>
<dbReference type="InterPro" id="IPR039356">
    <property type="entry name" value="YfbR/HDDC2"/>
</dbReference>
<comment type="subunit">
    <text evidence="4">Homodimer.</text>
</comment>
<evidence type="ECO:0000256" key="7">
    <source>
        <dbReference type="ARBA" id="ARBA00022801"/>
    </source>
</evidence>
<dbReference type="EMBL" id="CP067136">
    <property type="protein sequence ID" value="WCR06762.1"/>
    <property type="molecule type" value="Genomic_DNA"/>
</dbReference>
<dbReference type="InterPro" id="IPR003607">
    <property type="entry name" value="HD/PDEase_dom"/>
</dbReference>
<evidence type="ECO:0000259" key="8">
    <source>
        <dbReference type="SMART" id="SM00471"/>
    </source>
</evidence>
<sequence>MSDLDQSFAFLCEADRLKSVQRASVLMDLSRPENSAEHSWHVALYGMVFGISDRAIRMLLLHDLVEIDTGDHPIHLQHDTPAIEAAEAAAARRLFGMLAQGAGHADLWSEFEQAATPDARMAKRMDHVQPIMQVLCAPDPLPDHLQIVRDNMASGRAARLRQEWPQIMQAADALLVGQPVTGELGQRLRFLAEADRLKSVYRASRLCDSSRRENSAEHSWHLALYALIMAAHADPRVDISRVIRMLILHDLVEIDTGDVPLHSANGQAHHSADQMAAESAAATRIFGLLPDAQAVEFRALWEEFEAAATPDALFAKSLDRAQPVMQNLAADGGTWAEFNVTYPQLQQRVGRQIARGAPDLWRWLDQRAQRWFTQNAH</sequence>
<evidence type="ECO:0000256" key="6">
    <source>
        <dbReference type="ARBA" id="ARBA00022723"/>
    </source>
</evidence>
<evidence type="ECO:0000256" key="4">
    <source>
        <dbReference type="ARBA" id="ARBA00011738"/>
    </source>
</evidence>
<evidence type="ECO:0000256" key="3">
    <source>
        <dbReference type="ARBA" id="ARBA00001941"/>
    </source>
</evidence>
<dbReference type="SMART" id="SM00471">
    <property type="entry name" value="HDc"/>
    <property type="match status" value="2"/>
</dbReference>
<reference evidence="9 10" key="1">
    <citation type="submission" date="2021-01" db="EMBL/GenBank/DDBJ databases">
        <title>Biogeographic distribution of Paracoccus.</title>
        <authorList>
            <person name="Hollensteiner J."/>
            <person name="Leineberger J."/>
            <person name="Brinkhoff T."/>
            <person name="Daniel R."/>
        </authorList>
    </citation>
    <scope>NUCLEOTIDE SEQUENCE [LARGE SCALE GENOMIC DNA]</scope>
    <source>
        <strain evidence="9 10">KCTC 22803</strain>
    </source>
</reference>
<comment type="catalytic activity">
    <reaction evidence="1">
        <text>a 2'-deoxyribonucleoside 5'-phosphate + H2O = a 2'-deoxyribonucleoside + phosphate</text>
        <dbReference type="Rhea" id="RHEA:36167"/>
        <dbReference type="ChEBI" id="CHEBI:15377"/>
        <dbReference type="ChEBI" id="CHEBI:18274"/>
        <dbReference type="ChEBI" id="CHEBI:43474"/>
        <dbReference type="ChEBI" id="CHEBI:65317"/>
        <dbReference type="EC" id="3.1.3.89"/>
    </reaction>
</comment>
<dbReference type="Proteomes" id="UP001219349">
    <property type="component" value="Chromosome"/>
</dbReference>
<comment type="cofactor">
    <cofactor evidence="2">
        <name>Mn(2+)</name>
        <dbReference type="ChEBI" id="CHEBI:29035"/>
    </cofactor>
</comment>
<evidence type="ECO:0000313" key="10">
    <source>
        <dbReference type="Proteomes" id="UP001219349"/>
    </source>
</evidence>
<keyword evidence="10" id="KW-1185">Reference proteome</keyword>
<dbReference type="EC" id="3.1.3.89" evidence="5"/>
<dbReference type="Gene3D" id="1.10.3210.10">
    <property type="entry name" value="Hypothetical protein af1432"/>
    <property type="match status" value="2"/>
</dbReference>